<gene>
    <name evidence="1" type="ORF">TRFO_11039</name>
</gene>
<accession>A0A1J4JBM1</accession>
<keyword evidence="2" id="KW-1185">Reference proteome</keyword>
<dbReference type="AlphaFoldDB" id="A0A1J4JBM1"/>
<dbReference type="Gene3D" id="1.10.418.10">
    <property type="entry name" value="Calponin-like domain"/>
    <property type="match status" value="1"/>
</dbReference>
<proteinExistence type="predicted"/>
<evidence type="ECO:0000313" key="1">
    <source>
        <dbReference type="EMBL" id="OHS94644.1"/>
    </source>
</evidence>
<dbReference type="InterPro" id="IPR036872">
    <property type="entry name" value="CH_dom_sf"/>
</dbReference>
<dbReference type="OrthoDB" id="10523207at2759"/>
<organism evidence="1 2">
    <name type="scientific">Tritrichomonas foetus</name>
    <dbReference type="NCBI Taxonomy" id="1144522"/>
    <lineage>
        <taxon>Eukaryota</taxon>
        <taxon>Metamonada</taxon>
        <taxon>Parabasalia</taxon>
        <taxon>Tritrichomonadida</taxon>
        <taxon>Tritrichomonadidae</taxon>
        <taxon>Tritrichomonas</taxon>
    </lineage>
</organism>
<dbReference type="Proteomes" id="UP000179807">
    <property type="component" value="Unassembled WGS sequence"/>
</dbReference>
<sequence>MSESSLVSWLNAKGNGNLTSIEDAKTGREICYATVLLIGKPKYMSSVTIGKTTSECAANFTLVKVMIMNELNRPFPYLIAKLVDGNKEELGKLISELKFLDEQSQINDDGDDFSLDEFLNDLENDLEEQWKNCLEFRDALDTIAKQRDGYYATLKEVYRLMQKYPMEQVNTIHTLLTNEINDLKPVRKPRPH</sequence>
<dbReference type="RefSeq" id="XP_068347781.1">
    <property type="nucleotide sequence ID" value="XM_068495804.1"/>
</dbReference>
<evidence type="ECO:0000313" key="2">
    <source>
        <dbReference type="Proteomes" id="UP000179807"/>
    </source>
</evidence>
<dbReference type="VEuPathDB" id="TrichDB:TRFO_11039"/>
<dbReference type="GeneID" id="94830508"/>
<reference evidence="1" key="1">
    <citation type="submission" date="2016-10" db="EMBL/GenBank/DDBJ databases">
        <authorList>
            <person name="Benchimol M."/>
            <person name="Almeida L.G."/>
            <person name="Vasconcelos A.T."/>
            <person name="Perreira-Neves A."/>
            <person name="Rosa I.A."/>
            <person name="Tasca T."/>
            <person name="Bogo M.R."/>
            <person name="de Souza W."/>
        </authorList>
    </citation>
    <scope>NUCLEOTIDE SEQUENCE [LARGE SCALE GENOMIC DNA]</scope>
    <source>
        <strain evidence="1">K</strain>
    </source>
</reference>
<comment type="caution">
    <text evidence="1">The sequence shown here is derived from an EMBL/GenBank/DDBJ whole genome shotgun (WGS) entry which is preliminary data.</text>
</comment>
<protein>
    <submittedName>
        <fullName evidence="1">Uncharacterized protein</fullName>
    </submittedName>
</protein>
<name>A0A1J4JBM1_9EUKA</name>
<dbReference type="EMBL" id="MLAK01001304">
    <property type="protein sequence ID" value="OHS94644.1"/>
    <property type="molecule type" value="Genomic_DNA"/>
</dbReference>